<gene>
    <name evidence="4" type="primary">kdsB</name>
    <name evidence="5" type="ORF">DFR52_103594</name>
</gene>
<evidence type="ECO:0000313" key="5">
    <source>
        <dbReference type="EMBL" id="PWW00387.1"/>
    </source>
</evidence>
<comment type="pathway">
    <text evidence="4">Nucleotide-sugar biosynthesis; CMP-3-deoxy-D-manno-octulosonate biosynthesis; CMP-3-deoxy-D-manno-octulosonate from 3-deoxy-D-manno-octulosonate and CTP: step 1/1.</text>
</comment>
<dbReference type="HAMAP" id="MF_00057">
    <property type="entry name" value="KdsB"/>
    <property type="match status" value="1"/>
</dbReference>
<keyword evidence="4" id="KW-0963">Cytoplasm</keyword>
<dbReference type="GO" id="GO:0033468">
    <property type="term" value="P:CMP-keto-3-deoxy-D-manno-octulosonic acid biosynthetic process"/>
    <property type="evidence" value="ECO:0007669"/>
    <property type="project" value="UniProtKB-UniRule"/>
</dbReference>
<dbReference type="NCBIfam" id="NF003952">
    <property type="entry name" value="PRK05450.1-5"/>
    <property type="match status" value="1"/>
</dbReference>
<evidence type="ECO:0000256" key="2">
    <source>
        <dbReference type="ARBA" id="ARBA00022695"/>
    </source>
</evidence>
<dbReference type="GO" id="GO:0008690">
    <property type="term" value="F:3-deoxy-manno-octulosonate cytidylyltransferase activity"/>
    <property type="evidence" value="ECO:0007669"/>
    <property type="project" value="UniProtKB-UniRule"/>
</dbReference>
<dbReference type="AlphaFoldDB" id="A0A317PMW4"/>
<dbReference type="GO" id="GO:0009103">
    <property type="term" value="P:lipopolysaccharide biosynthetic process"/>
    <property type="evidence" value="ECO:0007669"/>
    <property type="project" value="UniProtKB-UniRule"/>
</dbReference>
<evidence type="ECO:0000256" key="1">
    <source>
        <dbReference type="ARBA" id="ARBA00022679"/>
    </source>
</evidence>
<dbReference type="RefSeq" id="WP_110032612.1">
    <property type="nucleotide sequence ID" value="NZ_QGTR01000003.1"/>
</dbReference>
<comment type="caution">
    <text evidence="5">The sequence shown here is derived from an EMBL/GenBank/DDBJ whole genome shotgun (WGS) entry which is preliminary data.</text>
</comment>
<dbReference type="InterPro" id="IPR029044">
    <property type="entry name" value="Nucleotide-diphossugar_trans"/>
</dbReference>
<comment type="subcellular location">
    <subcellularLocation>
        <location evidence="4">Cytoplasm</location>
    </subcellularLocation>
</comment>
<dbReference type="SUPFAM" id="SSF53448">
    <property type="entry name" value="Nucleotide-diphospho-sugar transferases"/>
    <property type="match status" value="1"/>
</dbReference>
<evidence type="ECO:0000256" key="3">
    <source>
        <dbReference type="ARBA" id="ARBA00022985"/>
    </source>
</evidence>
<dbReference type="GO" id="GO:0005829">
    <property type="term" value="C:cytosol"/>
    <property type="evidence" value="ECO:0007669"/>
    <property type="project" value="TreeGrafter"/>
</dbReference>
<keyword evidence="3 4" id="KW-0448">Lipopolysaccharide biosynthesis</keyword>
<dbReference type="UniPathway" id="UPA00358">
    <property type="reaction ID" value="UER00476"/>
</dbReference>
<protein>
    <recommendedName>
        <fullName evidence="4">3-deoxy-manno-octulosonate cytidylyltransferase</fullName>
        <ecNumber evidence="4">2.7.7.38</ecNumber>
    </recommendedName>
    <alternativeName>
        <fullName evidence="4">CMP-2-keto-3-deoxyoctulosonic acid synthase</fullName>
        <shortName evidence="4">CKS</shortName>
        <shortName evidence="4">CMP-KDO synthase</shortName>
    </alternativeName>
</protein>
<dbReference type="PANTHER" id="PTHR42866:SF2">
    <property type="entry name" value="3-DEOXY-MANNO-OCTULOSONATE CYTIDYLYLTRANSFERASE, MITOCHONDRIAL"/>
    <property type="match status" value="1"/>
</dbReference>
<keyword evidence="6" id="KW-1185">Reference proteome</keyword>
<evidence type="ECO:0000256" key="4">
    <source>
        <dbReference type="HAMAP-Rule" id="MF_00057"/>
    </source>
</evidence>
<comment type="similarity">
    <text evidence="4">Belongs to the KdsB family.</text>
</comment>
<dbReference type="OrthoDB" id="9815559at2"/>
<dbReference type="Gene3D" id="3.90.550.10">
    <property type="entry name" value="Spore Coat Polysaccharide Biosynthesis Protein SpsA, Chain A"/>
    <property type="match status" value="1"/>
</dbReference>
<dbReference type="EC" id="2.7.7.38" evidence="4"/>
<evidence type="ECO:0000313" key="6">
    <source>
        <dbReference type="Proteomes" id="UP000246352"/>
    </source>
</evidence>
<sequence length="252" mass="27144">MNTASNASRTLLLVPARMASTRLPGKPLALIGGVPMIVHVARRAAEAGIGRVAVATDAAEILEAVEAAGFEAVMTRSDHQSGSDRIHEALLKLDPEGRIETVVNVQGDIPAIEPETIRRAVVPLSDPDVDIATVAVVIDNEDDKANPSIVKVIGSPRGPDLLRALYFTRVTAPWGEGPLYHHIGLYAYRRAALERFVALPPSTLERRESLEQLRALENGMRIDVAIVDSVPLGVDTPADLERARRLLADRGL</sequence>
<reference evidence="5 6" key="1">
    <citation type="submission" date="2018-05" db="EMBL/GenBank/DDBJ databases">
        <title>Genomic Encyclopedia of Type Strains, Phase IV (KMG-IV): sequencing the most valuable type-strain genomes for metagenomic binning, comparative biology and taxonomic classification.</title>
        <authorList>
            <person name="Goeker M."/>
        </authorList>
    </citation>
    <scope>NUCLEOTIDE SEQUENCE [LARGE SCALE GENOMIC DNA]</scope>
    <source>
        <strain evidence="5 6">DSM 16791</strain>
    </source>
</reference>
<comment type="function">
    <text evidence="4">Activates KDO (a required 8-carbon sugar) for incorporation into bacterial lipopolysaccharide in Gram-negative bacteria.</text>
</comment>
<dbReference type="Proteomes" id="UP000246352">
    <property type="component" value="Unassembled WGS sequence"/>
</dbReference>
<name>A0A317PMW4_9HYPH</name>
<dbReference type="PANTHER" id="PTHR42866">
    <property type="entry name" value="3-DEOXY-MANNO-OCTULOSONATE CYTIDYLYLTRANSFERASE"/>
    <property type="match status" value="1"/>
</dbReference>
<organism evidence="5 6">
    <name type="scientific">Hoeflea marina</name>
    <dbReference type="NCBI Taxonomy" id="274592"/>
    <lineage>
        <taxon>Bacteria</taxon>
        <taxon>Pseudomonadati</taxon>
        <taxon>Pseudomonadota</taxon>
        <taxon>Alphaproteobacteria</taxon>
        <taxon>Hyphomicrobiales</taxon>
        <taxon>Rhizobiaceae</taxon>
        <taxon>Hoeflea</taxon>
    </lineage>
</organism>
<dbReference type="CDD" id="cd02517">
    <property type="entry name" value="CMP-KDO-Synthetase"/>
    <property type="match status" value="1"/>
</dbReference>
<dbReference type="InterPro" id="IPR003329">
    <property type="entry name" value="Cytidylyl_trans"/>
</dbReference>
<accession>A0A317PMW4</accession>
<dbReference type="NCBIfam" id="NF003948">
    <property type="entry name" value="PRK05450.1-1"/>
    <property type="match status" value="1"/>
</dbReference>
<dbReference type="NCBIfam" id="TIGR00466">
    <property type="entry name" value="kdsB"/>
    <property type="match status" value="1"/>
</dbReference>
<keyword evidence="2 4" id="KW-0548">Nucleotidyltransferase</keyword>
<dbReference type="EMBL" id="QGTR01000003">
    <property type="protein sequence ID" value="PWW00387.1"/>
    <property type="molecule type" value="Genomic_DNA"/>
</dbReference>
<comment type="catalytic activity">
    <reaction evidence="4">
        <text>3-deoxy-alpha-D-manno-oct-2-ulosonate + CTP = CMP-3-deoxy-beta-D-manno-octulosonate + diphosphate</text>
        <dbReference type="Rhea" id="RHEA:23448"/>
        <dbReference type="ChEBI" id="CHEBI:33019"/>
        <dbReference type="ChEBI" id="CHEBI:37563"/>
        <dbReference type="ChEBI" id="CHEBI:85986"/>
        <dbReference type="ChEBI" id="CHEBI:85987"/>
        <dbReference type="EC" id="2.7.7.38"/>
    </reaction>
</comment>
<dbReference type="InterPro" id="IPR004528">
    <property type="entry name" value="KdsB"/>
</dbReference>
<dbReference type="Pfam" id="PF02348">
    <property type="entry name" value="CTP_transf_3"/>
    <property type="match status" value="1"/>
</dbReference>
<keyword evidence="1 4" id="KW-0808">Transferase</keyword>
<proteinExistence type="inferred from homology"/>